<dbReference type="GO" id="GO:0045505">
    <property type="term" value="F:dynein intermediate chain binding"/>
    <property type="evidence" value="ECO:0007669"/>
    <property type="project" value="TreeGrafter"/>
</dbReference>
<dbReference type="GO" id="GO:0007017">
    <property type="term" value="P:microtubule-based process"/>
    <property type="evidence" value="ECO:0007669"/>
    <property type="project" value="InterPro"/>
</dbReference>
<dbReference type="PANTHER" id="PTHR11886:SF35">
    <property type="entry name" value="DYNEIN LIGHT CHAIN"/>
    <property type="match status" value="1"/>
</dbReference>
<evidence type="ECO:0000256" key="8">
    <source>
        <dbReference type="ARBA" id="ARBA00023212"/>
    </source>
</evidence>
<dbReference type="Gene3D" id="3.30.740.10">
    <property type="entry name" value="Protein Inhibitor Of Neuronal Nitric Oxide Synthase"/>
    <property type="match status" value="1"/>
</dbReference>
<dbReference type="FunFam" id="3.30.740.10:FF:000005">
    <property type="entry name" value="Dynein light chain"/>
    <property type="match status" value="1"/>
</dbReference>
<evidence type="ECO:0000256" key="3">
    <source>
        <dbReference type="ARBA" id="ARBA00022448"/>
    </source>
</evidence>
<evidence type="ECO:0000256" key="2">
    <source>
        <dbReference type="ARBA" id="ARBA00004245"/>
    </source>
</evidence>
<name>A0A7S3UA45_9CHLO</name>
<dbReference type="GO" id="GO:0005874">
    <property type="term" value="C:microtubule"/>
    <property type="evidence" value="ECO:0007669"/>
    <property type="project" value="UniProtKB-KW"/>
</dbReference>
<evidence type="ECO:0000313" key="12">
    <source>
        <dbReference type="EMBL" id="CAE0606481.1"/>
    </source>
</evidence>
<keyword evidence="5 10" id="KW-0493">Microtubule</keyword>
<feature type="compositionally biased region" description="Acidic residues" evidence="11">
    <location>
        <begin position="78"/>
        <end position="95"/>
    </location>
</feature>
<evidence type="ECO:0000256" key="1">
    <source>
        <dbReference type="ARBA" id="ARBA00004123"/>
    </source>
</evidence>
<gene>
    <name evidence="12" type="ORF">PSAL00342_LOCUS297</name>
</gene>
<keyword evidence="10" id="KW-0505">Motor protein</keyword>
<evidence type="ECO:0000256" key="7">
    <source>
        <dbReference type="ARBA" id="ARBA00022927"/>
    </source>
</evidence>
<sequence length="177" mass="19967">MEWTQRKRDMEADSEGSSLMEEELSQGDEGRKEEGELDGPDGTREPATVEEDPATPTPETDKSKVAVRRQPNALEDAPVQEEEEKVDVQEEEEEVEIKSTDMDEAKVLEAVRVAKEALQVDKLEKAVAETVKKHFDVKYGVNWHCIVGQSFGSFVTHREGAFLYAYVGKYAILLYKT</sequence>
<dbReference type="EMBL" id="HBIS01000349">
    <property type="protein sequence ID" value="CAE0606481.1"/>
    <property type="molecule type" value="Transcribed_RNA"/>
</dbReference>
<evidence type="ECO:0000256" key="6">
    <source>
        <dbReference type="ARBA" id="ARBA00022816"/>
    </source>
</evidence>
<evidence type="ECO:0000256" key="5">
    <source>
        <dbReference type="ARBA" id="ARBA00022701"/>
    </source>
</evidence>
<dbReference type="GO" id="GO:0005634">
    <property type="term" value="C:nucleus"/>
    <property type="evidence" value="ECO:0007669"/>
    <property type="project" value="UniProtKB-SubCell"/>
</dbReference>
<keyword evidence="10" id="KW-0243">Dynein</keyword>
<keyword evidence="3" id="KW-0813">Transport</keyword>
<reference evidence="12" key="1">
    <citation type="submission" date="2021-01" db="EMBL/GenBank/DDBJ databases">
        <authorList>
            <person name="Corre E."/>
            <person name="Pelletier E."/>
            <person name="Niang G."/>
            <person name="Scheremetjew M."/>
            <person name="Finn R."/>
            <person name="Kale V."/>
            <person name="Holt S."/>
            <person name="Cochrane G."/>
            <person name="Meng A."/>
            <person name="Brown T."/>
            <person name="Cohen L."/>
        </authorList>
    </citation>
    <scope>NUCLEOTIDE SEQUENCE</scope>
    <source>
        <strain evidence="12">CCMP1897</strain>
    </source>
</reference>
<protein>
    <recommendedName>
        <fullName evidence="10">Dynein light chain</fullName>
    </recommendedName>
</protein>
<dbReference type="InterPro" id="IPR001372">
    <property type="entry name" value="Dynein_light_chain_typ-1/2"/>
</dbReference>
<comment type="subcellular location">
    <subcellularLocation>
        <location evidence="2 10">Cytoplasm</location>
        <location evidence="2 10">Cytoskeleton</location>
    </subcellularLocation>
    <subcellularLocation>
        <location evidence="1">Nucleus</location>
    </subcellularLocation>
</comment>
<keyword evidence="9" id="KW-0539">Nucleus</keyword>
<organism evidence="12">
    <name type="scientific">Picocystis salinarum</name>
    <dbReference type="NCBI Taxonomy" id="88271"/>
    <lineage>
        <taxon>Eukaryota</taxon>
        <taxon>Viridiplantae</taxon>
        <taxon>Chlorophyta</taxon>
        <taxon>Picocystophyceae</taxon>
        <taxon>Picocystales</taxon>
        <taxon>Picocystaceae</taxon>
        <taxon>Picocystis</taxon>
    </lineage>
</organism>
<dbReference type="PANTHER" id="PTHR11886">
    <property type="entry name" value="DYNEIN LIGHT CHAIN"/>
    <property type="match status" value="1"/>
</dbReference>
<evidence type="ECO:0000256" key="10">
    <source>
        <dbReference type="RuleBase" id="RU365010"/>
    </source>
</evidence>
<keyword evidence="4 10" id="KW-0963">Cytoplasm</keyword>
<dbReference type="GO" id="GO:0015031">
    <property type="term" value="P:protein transport"/>
    <property type="evidence" value="ECO:0007669"/>
    <property type="project" value="UniProtKB-KW"/>
</dbReference>
<dbReference type="GO" id="GO:0051028">
    <property type="term" value="P:mRNA transport"/>
    <property type="evidence" value="ECO:0007669"/>
    <property type="project" value="UniProtKB-KW"/>
</dbReference>
<dbReference type="SUPFAM" id="SSF54648">
    <property type="entry name" value="DLC"/>
    <property type="match status" value="1"/>
</dbReference>
<accession>A0A7S3UA45</accession>
<dbReference type="AlphaFoldDB" id="A0A7S3UA45"/>
<dbReference type="GO" id="GO:0005868">
    <property type="term" value="C:cytoplasmic dynein complex"/>
    <property type="evidence" value="ECO:0007669"/>
    <property type="project" value="TreeGrafter"/>
</dbReference>
<evidence type="ECO:0000256" key="4">
    <source>
        <dbReference type="ARBA" id="ARBA00022490"/>
    </source>
</evidence>
<keyword evidence="8 10" id="KW-0206">Cytoskeleton</keyword>
<comment type="similarity">
    <text evidence="10">Belongs to the dynein light chain family.</text>
</comment>
<evidence type="ECO:0000256" key="11">
    <source>
        <dbReference type="SAM" id="MobiDB-lite"/>
    </source>
</evidence>
<dbReference type="CDD" id="cd21452">
    <property type="entry name" value="DLC-like_DYNLL1_DYNLL2"/>
    <property type="match status" value="1"/>
</dbReference>
<dbReference type="SMART" id="SM01375">
    <property type="entry name" value="Dynein_light"/>
    <property type="match status" value="1"/>
</dbReference>
<evidence type="ECO:0000256" key="9">
    <source>
        <dbReference type="ARBA" id="ARBA00023242"/>
    </source>
</evidence>
<dbReference type="InterPro" id="IPR037177">
    <property type="entry name" value="DLC_sf"/>
</dbReference>
<feature type="compositionally biased region" description="Basic and acidic residues" evidence="11">
    <location>
        <begin position="1"/>
        <end position="11"/>
    </location>
</feature>
<dbReference type="Pfam" id="PF01221">
    <property type="entry name" value="Dynein_light"/>
    <property type="match status" value="1"/>
</dbReference>
<keyword evidence="7" id="KW-0653">Protein transport</keyword>
<feature type="region of interest" description="Disordered" evidence="11">
    <location>
        <begin position="1"/>
        <end position="98"/>
    </location>
</feature>
<proteinExistence type="inferred from homology"/>
<keyword evidence="6" id="KW-0509">mRNA transport</keyword>